<dbReference type="Gene3D" id="1.10.10.1250">
    <property type="entry name" value="RNA polymerase, subunit delta, N-terminal domain"/>
    <property type="match status" value="1"/>
</dbReference>
<feature type="domain" description="HTH HARE-type" evidence="3">
    <location>
        <begin position="31"/>
        <end position="96"/>
    </location>
</feature>
<dbReference type="PROSITE" id="PS51913">
    <property type="entry name" value="HTH_HARE"/>
    <property type="match status" value="1"/>
</dbReference>
<dbReference type="Proteomes" id="UP000191663">
    <property type="component" value="Unassembled WGS sequence"/>
</dbReference>
<dbReference type="InterPro" id="IPR038087">
    <property type="entry name" value="RNAP_delta_N_dom_sf"/>
</dbReference>
<evidence type="ECO:0000256" key="1">
    <source>
        <dbReference type="ARBA" id="ARBA00023163"/>
    </source>
</evidence>
<dbReference type="AlphaFoldDB" id="A0A1V4QF63"/>
<keyword evidence="1" id="KW-0804">Transcription</keyword>
<comment type="caution">
    <text evidence="4">The sequence shown here is derived from an EMBL/GenBank/DDBJ whole genome shotgun (WGS) entry which is preliminary data.</text>
</comment>
<evidence type="ECO:0000256" key="2">
    <source>
        <dbReference type="SAM" id="MobiDB-lite"/>
    </source>
</evidence>
<organism evidence="4 5">
    <name type="scientific">candidate division WOR-3 bacterium 4484_100</name>
    <dbReference type="NCBI Taxonomy" id="1936077"/>
    <lineage>
        <taxon>Bacteria</taxon>
        <taxon>Bacteria division WOR-3</taxon>
    </lineage>
</organism>
<dbReference type="EMBL" id="MUKB01000100">
    <property type="protein sequence ID" value="OPX17617.1"/>
    <property type="molecule type" value="Genomic_DNA"/>
</dbReference>
<sequence length="96" mass="11948">MKKRKKKKKVIRKKAKKKKAKKRKTKKKKKLSIRELTIDILKRSKTPLHYREITKRIKKRGYKFHRKDPERSVYIIINRYPKIFRKTKPATYKLRK</sequence>
<evidence type="ECO:0000313" key="5">
    <source>
        <dbReference type="Proteomes" id="UP000191663"/>
    </source>
</evidence>
<protein>
    <recommendedName>
        <fullName evidence="3">HTH HARE-type domain-containing protein</fullName>
    </recommendedName>
</protein>
<dbReference type="Pfam" id="PF05066">
    <property type="entry name" value="HARE-HTH"/>
    <property type="match status" value="1"/>
</dbReference>
<proteinExistence type="predicted"/>
<evidence type="ECO:0000313" key="4">
    <source>
        <dbReference type="EMBL" id="OPX17617.1"/>
    </source>
</evidence>
<dbReference type="InterPro" id="IPR007759">
    <property type="entry name" value="Asxl_HARE-HTH"/>
</dbReference>
<dbReference type="GO" id="GO:0006355">
    <property type="term" value="P:regulation of DNA-templated transcription"/>
    <property type="evidence" value="ECO:0007669"/>
    <property type="project" value="InterPro"/>
</dbReference>
<name>A0A1V4QF63_UNCW3</name>
<reference evidence="5" key="1">
    <citation type="submission" date="2017-01" db="EMBL/GenBank/DDBJ databases">
        <title>Novel pathways for hydrocarbon cycling and metabolic interdependencies in hydrothermal sediment communities.</title>
        <authorList>
            <person name="Dombrowski N."/>
            <person name="Seitz K."/>
            <person name="Teske A."/>
            <person name="Baker B."/>
        </authorList>
    </citation>
    <scope>NUCLEOTIDE SEQUENCE [LARGE SCALE GENOMIC DNA]</scope>
</reference>
<gene>
    <name evidence="4" type="ORF">BXT86_05535</name>
</gene>
<feature type="region of interest" description="Disordered" evidence="2">
    <location>
        <begin position="1"/>
        <end position="31"/>
    </location>
</feature>
<evidence type="ECO:0000259" key="3">
    <source>
        <dbReference type="PROSITE" id="PS51913"/>
    </source>
</evidence>
<accession>A0A1V4QF63</accession>